<dbReference type="SUPFAM" id="SSF48403">
    <property type="entry name" value="Ankyrin repeat"/>
    <property type="match status" value="2"/>
</dbReference>
<dbReference type="WBParaSite" id="nRc.2.0.1.t34396-RA">
    <property type="protein sequence ID" value="nRc.2.0.1.t34396-RA"/>
    <property type="gene ID" value="nRc.2.0.1.g34396"/>
</dbReference>
<dbReference type="PANTHER" id="PTHR24166:SF55">
    <property type="entry name" value="ROLLING PEBBLES, ISOFORM B"/>
    <property type="match status" value="1"/>
</dbReference>
<dbReference type="InterPro" id="IPR036770">
    <property type="entry name" value="Ankyrin_rpt-contain_sf"/>
</dbReference>
<dbReference type="InterPro" id="IPR011990">
    <property type="entry name" value="TPR-like_helical_dom_sf"/>
</dbReference>
<evidence type="ECO:0000256" key="7">
    <source>
        <dbReference type="ARBA" id="ARBA00038259"/>
    </source>
</evidence>
<evidence type="ECO:0000256" key="3">
    <source>
        <dbReference type="ARBA" id="ARBA00022803"/>
    </source>
</evidence>
<evidence type="ECO:0000259" key="9">
    <source>
        <dbReference type="Pfam" id="PF24883"/>
    </source>
</evidence>
<sequence>MGILQPIPLYFGNFLFSVRCRRWPDNVKRSSSVMSACTAAVPTRKPLILLPVSPASLDVPTISEYEPFVGREWLYHELFEILIVKRPTAPDHRCSAMSGAVICGDSGAGKTAVCYNLARCQDEELITNYNIMNYRFKVSRALLAHHFCKADDNASCRLSDFLLNVIAQTAKRLTIYHEKLAKNLEKLNSRNFLRDPYANFKLLFTDILHELYDNGKLSNFDRNFLIIIDALDESEYHKPEFGDSIIQFLHKYAHELFPDFIKLVLTIKTSNLESLKGLALHKIDLTNYENDERIFNDALEYVNMRLNDKLALKKNIHRHQESNFVEHFLKLSNCNFLYMKLTLNLIEKNHVIVRGANFKILPLDLPEIFQLCLNLKFRNMVNRNYQEKVAPIFNIMLASLECLNGRRLFEILNSNFVEEFLDEAEFMNRLESIQDFIVQKKDETYTFFHPAFREWLIRRNENQNTKYLADFKQGHALIAVHACRKSGKLLDARDLQILSHHLLKAHLYKKILPFRSSDNENNNPKNVASSAKNAQLFWLNLRAQDVKKSLCTDLNVYSPNTKVSRLLLLAGADPDASYSGGDDGVHTLLCEAVKYFRNEFAALLIEFGADVNLALDGSGGATPLIYAASVGNLDAVQFLHQHGAKLSQTDDTNRCALVHAAVQGRIDVLSFFLQCDWSETPPTMTSSTLPILDASQYSAVQKQKAVQQAFVAAAECGQLRACQFLHEFGDASVDEQCPVTKETALSISCLKCKSEIASYLIKNGAKLNYSGEMQCLSPLLRAVEGGCWEIVSSLLGRNIDVNVEKNEKCETALIKVAQTGHIGIMELLLSRDAQLNDVDAQGKTAFCWSCVENRVSCAGLLLDRGAKVNTVDHSGRSPIHYVAENGSKQLVSLLLDVYPNVSHLLETCDVSGYRPLEIAIRSRSLDAVQKFLRKGAKLIPLTWQVASQFRDVQLILLKKLLDDGRVLYKKSHIKEAEHRFKYALKKFETNFPDSDSDTLLPNVGYRTPATVIDKENAIIVDPRRLKYQLLLNLARCRRKNGERLDASKYCTLALNFEPEQSEAYYCRGRCFYESEMYEAAKDDLFTVLKLEKVAAGKSPSPQNCGRSSCVGGNRDSFNSNLSRQTFFNNHSINSNDSPSTNPYQFSKEAADLLVKINDILKKRCQDLKNWEQGSADSGNMPDIESLKV</sequence>
<dbReference type="AlphaFoldDB" id="A0A915K6M3"/>
<feature type="repeat" description="ANK" evidence="8">
    <location>
        <begin position="874"/>
        <end position="896"/>
    </location>
</feature>
<dbReference type="OMA" id="SCSKFPG"/>
<dbReference type="SUPFAM" id="SSF52540">
    <property type="entry name" value="P-loop containing nucleoside triphosphate hydrolases"/>
    <property type="match status" value="1"/>
</dbReference>
<organism evidence="12 13">
    <name type="scientific">Romanomermis culicivorax</name>
    <name type="common">Nematode worm</name>
    <dbReference type="NCBI Taxonomy" id="13658"/>
    <lineage>
        <taxon>Eukaryota</taxon>
        <taxon>Metazoa</taxon>
        <taxon>Ecdysozoa</taxon>
        <taxon>Nematoda</taxon>
        <taxon>Enoplea</taxon>
        <taxon>Dorylaimia</taxon>
        <taxon>Mermithida</taxon>
        <taxon>Mermithoidea</taxon>
        <taxon>Mermithidae</taxon>
        <taxon>Romanomermis</taxon>
    </lineage>
</organism>
<feature type="repeat" description="ANK" evidence="8">
    <location>
        <begin position="619"/>
        <end position="651"/>
    </location>
</feature>
<dbReference type="InterPro" id="IPR002110">
    <property type="entry name" value="Ankyrin_rpt"/>
</dbReference>
<feature type="domain" description="Nephrocystin 3-like N-terminal" evidence="9">
    <location>
        <begin position="101"/>
        <end position="254"/>
    </location>
</feature>
<dbReference type="PANTHER" id="PTHR24166">
    <property type="entry name" value="ROLLING PEBBLES, ISOFORM B"/>
    <property type="match status" value="1"/>
</dbReference>
<dbReference type="SMART" id="SM00248">
    <property type="entry name" value="ANK"/>
    <property type="match status" value="9"/>
</dbReference>
<evidence type="ECO:0000256" key="5">
    <source>
        <dbReference type="ARBA" id="ARBA00023043"/>
    </source>
</evidence>
<keyword evidence="3" id="KW-0802">TPR repeat</keyword>
<evidence type="ECO:0000313" key="13">
    <source>
        <dbReference type="WBParaSite" id="nRc.2.0.1.t34396-RA"/>
    </source>
</evidence>
<dbReference type="GO" id="GO:0098794">
    <property type="term" value="C:postsynapse"/>
    <property type="evidence" value="ECO:0007669"/>
    <property type="project" value="UniProtKB-SubCell"/>
</dbReference>
<dbReference type="SMART" id="SM00028">
    <property type="entry name" value="TPR"/>
    <property type="match status" value="3"/>
</dbReference>
<dbReference type="InterPro" id="IPR058018">
    <property type="entry name" value="AAA_lid_TANC1/2"/>
</dbReference>
<evidence type="ECO:0000256" key="2">
    <source>
        <dbReference type="ARBA" id="ARBA00022737"/>
    </source>
</evidence>
<evidence type="ECO:0000256" key="6">
    <source>
        <dbReference type="ARBA" id="ARBA00034110"/>
    </source>
</evidence>
<evidence type="ECO:0000256" key="1">
    <source>
        <dbReference type="ARBA" id="ARBA00022553"/>
    </source>
</evidence>
<protein>
    <submittedName>
        <fullName evidence="13">Uncharacterized protein</fullName>
    </submittedName>
</protein>
<keyword evidence="12" id="KW-1185">Reference proteome</keyword>
<dbReference type="InterPro" id="IPR019734">
    <property type="entry name" value="TPR_rpt"/>
</dbReference>
<dbReference type="Pfam" id="PF12796">
    <property type="entry name" value="Ank_2"/>
    <property type="match status" value="2"/>
</dbReference>
<dbReference type="InterPro" id="IPR058056">
    <property type="entry name" value="WH_TANC1/2"/>
</dbReference>
<dbReference type="InterPro" id="IPR027417">
    <property type="entry name" value="P-loop_NTPase"/>
</dbReference>
<dbReference type="Gene3D" id="1.25.40.10">
    <property type="entry name" value="Tetratricopeptide repeat domain"/>
    <property type="match status" value="1"/>
</dbReference>
<keyword evidence="1" id="KW-0597">Phosphoprotein</keyword>
<evidence type="ECO:0000256" key="8">
    <source>
        <dbReference type="PROSITE-ProRule" id="PRU00023"/>
    </source>
</evidence>
<feature type="domain" description="TANC1/2-like AAA+ ATPase lid" evidence="10">
    <location>
        <begin position="287"/>
        <end position="374"/>
    </location>
</feature>
<feature type="domain" description="TANC1/2-like winged helix" evidence="11">
    <location>
        <begin position="380"/>
        <end position="546"/>
    </location>
</feature>
<comment type="similarity">
    <text evidence="7">Belongs to the TANC family.</text>
</comment>
<evidence type="ECO:0000259" key="11">
    <source>
        <dbReference type="Pfam" id="PF25521"/>
    </source>
</evidence>
<reference evidence="13" key="1">
    <citation type="submission" date="2022-11" db="UniProtKB">
        <authorList>
            <consortium name="WormBaseParasite"/>
        </authorList>
    </citation>
    <scope>IDENTIFICATION</scope>
</reference>
<keyword evidence="4" id="KW-0770">Synapse</keyword>
<dbReference type="Proteomes" id="UP000887565">
    <property type="component" value="Unplaced"/>
</dbReference>
<dbReference type="PROSITE" id="PS50088">
    <property type="entry name" value="ANK_REPEAT"/>
    <property type="match status" value="2"/>
</dbReference>
<dbReference type="Pfam" id="PF25521">
    <property type="entry name" value="WHD_TANC1"/>
    <property type="match status" value="1"/>
</dbReference>
<dbReference type="Gene3D" id="1.25.40.20">
    <property type="entry name" value="Ankyrin repeat-containing domain"/>
    <property type="match status" value="2"/>
</dbReference>
<dbReference type="Pfam" id="PF25520">
    <property type="entry name" value="AAA_lid_TANC1"/>
    <property type="match status" value="1"/>
</dbReference>
<evidence type="ECO:0000256" key="4">
    <source>
        <dbReference type="ARBA" id="ARBA00023018"/>
    </source>
</evidence>
<dbReference type="SUPFAM" id="SSF48452">
    <property type="entry name" value="TPR-like"/>
    <property type="match status" value="1"/>
</dbReference>
<keyword evidence="2" id="KW-0677">Repeat</keyword>
<proteinExistence type="inferred from homology"/>
<dbReference type="PROSITE" id="PS50297">
    <property type="entry name" value="ANK_REP_REGION"/>
    <property type="match status" value="2"/>
</dbReference>
<comment type="subcellular location">
    <subcellularLocation>
        <location evidence="6">Postsynapse</location>
    </subcellularLocation>
</comment>
<evidence type="ECO:0000259" key="10">
    <source>
        <dbReference type="Pfam" id="PF25520"/>
    </source>
</evidence>
<dbReference type="Pfam" id="PF24883">
    <property type="entry name" value="NPHP3_N"/>
    <property type="match status" value="1"/>
</dbReference>
<evidence type="ECO:0000313" key="12">
    <source>
        <dbReference type="Proteomes" id="UP000887565"/>
    </source>
</evidence>
<keyword evidence="5 8" id="KW-0040">ANK repeat</keyword>
<accession>A0A915K6M3</accession>
<name>A0A915K6M3_ROMCU</name>
<dbReference type="InterPro" id="IPR050889">
    <property type="entry name" value="Dendritic_Spine_Reg/Scaffold"/>
</dbReference>
<dbReference type="InterPro" id="IPR056884">
    <property type="entry name" value="NPHP3-like_N"/>
</dbReference>